<keyword evidence="2" id="KW-1185">Reference proteome</keyword>
<name>A0ABV8L9N7_9NOCA</name>
<organism evidence="1 2">
    <name type="scientific">Nocardia rhizosphaerae</name>
    <dbReference type="NCBI Taxonomy" id="1691571"/>
    <lineage>
        <taxon>Bacteria</taxon>
        <taxon>Bacillati</taxon>
        <taxon>Actinomycetota</taxon>
        <taxon>Actinomycetes</taxon>
        <taxon>Mycobacteriales</taxon>
        <taxon>Nocardiaceae</taxon>
        <taxon>Nocardia</taxon>
    </lineage>
</organism>
<proteinExistence type="predicted"/>
<comment type="caution">
    <text evidence="1">The sequence shown here is derived from an EMBL/GenBank/DDBJ whole genome shotgun (WGS) entry which is preliminary data.</text>
</comment>
<dbReference type="Proteomes" id="UP001595767">
    <property type="component" value="Unassembled WGS sequence"/>
</dbReference>
<dbReference type="EMBL" id="JBHSBA010000009">
    <property type="protein sequence ID" value="MFC4127004.1"/>
    <property type="molecule type" value="Genomic_DNA"/>
</dbReference>
<accession>A0ABV8L9N7</accession>
<evidence type="ECO:0000313" key="2">
    <source>
        <dbReference type="Proteomes" id="UP001595767"/>
    </source>
</evidence>
<evidence type="ECO:0000313" key="1">
    <source>
        <dbReference type="EMBL" id="MFC4127004.1"/>
    </source>
</evidence>
<gene>
    <name evidence="1" type="ORF">ACFOW8_18885</name>
</gene>
<dbReference type="RefSeq" id="WP_378552317.1">
    <property type="nucleotide sequence ID" value="NZ_JBHSBA010000009.1"/>
</dbReference>
<sequence>MEELLALIRAGVVTVAGPGAEVVDDGSAVIVRSPAVPGSIVVDRVIDARIPKFDPVQDGSGLYRQLFADGLVRRFRHDGASGAVETGACEVDPRTNAAIGADGSVTPGLFILGIPTERQRWFTQIGARRVRTNGTFGRDAERVARAVANSLTNQRMVIK</sequence>
<protein>
    <submittedName>
        <fullName evidence="1">Uncharacterized protein</fullName>
    </submittedName>
</protein>
<reference evidence="2" key="1">
    <citation type="journal article" date="2019" name="Int. J. Syst. Evol. Microbiol.">
        <title>The Global Catalogue of Microorganisms (GCM) 10K type strain sequencing project: providing services to taxonomists for standard genome sequencing and annotation.</title>
        <authorList>
            <consortium name="The Broad Institute Genomics Platform"/>
            <consortium name="The Broad Institute Genome Sequencing Center for Infectious Disease"/>
            <person name="Wu L."/>
            <person name="Ma J."/>
        </authorList>
    </citation>
    <scope>NUCLEOTIDE SEQUENCE [LARGE SCALE GENOMIC DNA]</scope>
    <source>
        <strain evidence="2">CGMCC 4.7204</strain>
    </source>
</reference>